<proteinExistence type="predicted"/>
<gene>
    <name evidence="3" type="ORF">C7H09_09075</name>
</gene>
<reference evidence="3 4" key="1">
    <citation type="submission" date="2018-03" db="EMBL/GenBank/DDBJ databases">
        <title>Marinobacter brunus sp. nov., a marine bacterium of Gamma-proteobacteria isolated from the surface seawater of the South China Sea.</title>
        <authorList>
            <person name="Cheng H."/>
            <person name="Wu Y.-H."/>
            <person name="Xamxidin M."/>
            <person name="Xu X.-W."/>
        </authorList>
    </citation>
    <scope>NUCLEOTIDE SEQUENCE [LARGE SCALE GENOMIC DNA]</scope>
    <source>
        <strain evidence="3 4">NH169-3</strain>
    </source>
</reference>
<dbReference type="OrthoDB" id="1680202at2"/>
<keyword evidence="1" id="KW-0732">Signal</keyword>
<organism evidence="3 4">
    <name type="scientific">Marinobacter fuscus</name>
    <dbReference type="NCBI Taxonomy" id="2109942"/>
    <lineage>
        <taxon>Bacteria</taxon>
        <taxon>Pseudomonadati</taxon>
        <taxon>Pseudomonadota</taxon>
        <taxon>Gammaproteobacteria</taxon>
        <taxon>Pseudomonadales</taxon>
        <taxon>Marinobacteraceae</taxon>
        <taxon>Marinobacter</taxon>
    </lineage>
</organism>
<feature type="domain" description="Haem-binding uptake Tiki superfamily ChaN" evidence="2">
    <location>
        <begin position="56"/>
        <end position="265"/>
    </location>
</feature>
<dbReference type="SUPFAM" id="SSF159501">
    <property type="entry name" value="EreA/ChaN-like"/>
    <property type="match status" value="1"/>
</dbReference>
<evidence type="ECO:0000256" key="1">
    <source>
        <dbReference type="SAM" id="SignalP"/>
    </source>
</evidence>
<sequence length="335" mass="36929">MLSRIYCLLACLLLITGCAHQAPKTGHSTPTVPPASQYDSIIVDADTGHQVSLDALIRELAGADIIVIGEYHGHHGSHLLQARLLTALHQQNPDLILSMEQFNLDHQSALDAYLAGDTGEAELIEDAKAWDNYRGSYRPLVEFARQHRLPVIAANAPADIVRCVGREGKTYLSKLGPAQRAALPAQAFLETPAYRQKFVDTISGSHGAAETELSGRLLTTYQAQLLRDNTMAHRMLQALAAHPGHTLVHTTGTFHSAQRLGTVTALEQRAPELTIVVLTPIEWPAKTPELPLTGNQNKGDYLYFIQPLPTEFRNKEREREAMKVRFANRPDSNCQ</sequence>
<feature type="chain" id="PRO_5015727905" description="Haem-binding uptake Tiki superfamily ChaN domain-containing protein" evidence="1">
    <location>
        <begin position="22"/>
        <end position="335"/>
    </location>
</feature>
<protein>
    <recommendedName>
        <fullName evidence="2">Haem-binding uptake Tiki superfamily ChaN domain-containing protein</fullName>
    </recommendedName>
</protein>
<dbReference type="CDD" id="cd14727">
    <property type="entry name" value="ChanN-like"/>
    <property type="match status" value="1"/>
</dbReference>
<dbReference type="EMBL" id="PXNP01000053">
    <property type="protein sequence ID" value="PSF08320.1"/>
    <property type="molecule type" value="Genomic_DNA"/>
</dbReference>
<evidence type="ECO:0000259" key="2">
    <source>
        <dbReference type="Pfam" id="PF04187"/>
    </source>
</evidence>
<dbReference type="PROSITE" id="PS51257">
    <property type="entry name" value="PROKAR_LIPOPROTEIN"/>
    <property type="match status" value="1"/>
</dbReference>
<evidence type="ECO:0000313" key="4">
    <source>
        <dbReference type="Proteomes" id="UP000239866"/>
    </source>
</evidence>
<dbReference type="Pfam" id="PF04187">
    <property type="entry name" value="Cofac_haem_bdg"/>
    <property type="match status" value="1"/>
</dbReference>
<comment type="caution">
    <text evidence="3">The sequence shown here is derived from an EMBL/GenBank/DDBJ whole genome shotgun (WGS) entry which is preliminary data.</text>
</comment>
<name>A0A2T1KE41_9GAMM</name>
<dbReference type="InterPro" id="IPR016773">
    <property type="entry name" value="Fe3_uptake_reg_CjrA_prd"/>
</dbReference>
<dbReference type="RefSeq" id="WP_106762246.1">
    <property type="nucleotide sequence ID" value="NZ_PXNP01000053.1"/>
</dbReference>
<evidence type="ECO:0000313" key="3">
    <source>
        <dbReference type="EMBL" id="PSF08320.1"/>
    </source>
</evidence>
<dbReference type="AlphaFoldDB" id="A0A2T1KE41"/>
<keyword evidence="4" id="KW-1185">Reference proteome</keyword>
<dbReference type="Gene3D" id="3.40.50.11550">
    <property type="match status" value="1"/>
</dbReference>
<dbReference type="PIRSF" id="PIRSF020419">
    <property type="entry name" value="Fe_uptake_reg_CjrA_prd"/>
    <property type="match status" value="1"/>
</dbReference>
<dbReference type="InterPro" id="IPR007314">
    <property type="entry name" value="Cofac_haem-bd_dom"/>
</dbReference>
<dbReference type="Proteomes" id="UP000239866">
    <property type="component" value="Unassembled WGS sequence"/>
</dbReference>
<accession>A0A2T1KE41</accession>
<feature type="signal peptide" evidence="1">
    <location>
        <begin position="1"/>
        <end position="21"/>
    </location>
</feature>